<name>A0A1J0MMX1_9BILA</name>
<keyword evidence="8 9" id="KW-0472">Membrane</keyword>
<dbReference type="SMART" id="SM00382">
    <property type="entry name" value="AAA"/>
    <property type="match status" value="1"/>
</dbReference>
<dbReference type="EMBL" id="KX134778">
    <property type="protein sequence ID" value="APD26557.1"/>
    <property type="molecule type" value="Genomic_DNA"/>
</dbReference>
<evidence type="ECO:0000256" key="3">
    <source>
        <dbReference type="ARBA" id="ARBA00022448"/>
    </source>
</evidence>
<feature type="transmembrane region" description="Helical" evidence="9">
    <location>
        <begin position="495"/>
        <end position="518"/>
    </location>
</feature>
<feature type="domain" description="ABC transporter" evidence="10">
    <location>
        <begin position="150"/>
        <end position="401"/>
    </location>
</feature>
<dbReference type="InterPro" id="IPR043926">
    <property type="entry name" value="ABCG_dom"/>
</dbReference>
<protein>
    <submittedName>
        <fullName evidence="11">ATP-binding cassette transporter subfamily G-like7 protein</fullName>
    </submittedName>
</protein>
<dbReference type="SUPFAM" id="SSF52540">
    <property type="entry name" value="P-loop containing nucleoside triphosphate hydrolases"/>
    <property type="match status" value="1"/>
</dbReference>
<evidence type="ECO:0000256" key="4">
    <source>
        <dbReference type="ARBA" id="ARBA00022692"/>
    </source>
</evidence>
<evidence type="ECO:0000256" key="2">
    <source>
        <dbReference type="ARBA" id="ARBA00005814"/>
    </source>
</evidence>
<evidence type="ECO:0000256" key="9">
    <source>
        <dbReference type="SAM" id="Phobius"/>
    </source>
</evidence>
<feature type="transmembrane region" description="Helical" evidence="9">
    <location>
        <begin position="530"/>
        <end position="548"/>
    </location>
</feature>
<dbReference type="InterPro" id="IPR017871">
    <property type="entry name" value="ABC_transporter-like_CS"/>
</dbReference>
<reference evidence="11" key="1">
    <citation type="submission" date="2016-04" db="EMBL/GenBank/DDBJ databases">
        <title>ATP-Binding Cassette transporters in monogonont rotifer Brachionus koreanus.</title>
        <authorList>
            <person name="Jeong C.-B."/>
            <person name="Kang H.-M."/>
            <person name="Lee J.-S."/>
        </authorList>
    </citation>
    <scope>NUCLEOTIDE SEQUENCE</scope>
</reference>
<keyword evidence="6 11" id="KW-0067">ATP-binding</keyword>
<dbReference type="InterPro" id="IPR013525">
    <property type="entry name" value="ABC2_TM"/>
</dbReference>
<keyword evidence="7 9" id="KW-1133">Transmembrane helix</keyword>
<keyword evidence="4 9" id="KW-0812">Transmembrane</keyword>
<keyword evidence="3" id="KW-0813">Transport</keyword>
<keyword evidence="5" id="KW-0547">Nucleotide-binding</keyword>
<comment type="subcellular location">
    <subcellularLocation>
        <location evidence="1">Membrane</location>
        <topology evidence="1">Multi-pass membrane protein</topology>
    </subcellularLocation>
</comment>
<comment type="similarity">
    <text evidence="2">Belongs to the ABC transporter superfamily. ABCG family. Eye pigment precursor importer (TC 3.A.1.204) subfamily.</text>
</comment>
<sequence>MSFKDSNDDQFIYELSNNYLVNESELNLSVENLKAAIQTDQNITVLNIKMEDAASNDFKISTDKNNSKDKMPIFKENTREVRKKLAKNKSLILTWENVTVCPRKKKSMFKFFVDSQDDQNSSFLDRINFFKKKKIDKPIISSNYNSVLKLENQSIESVSSISTSSTHKRKNGKILENVSGLAKAGECIAIMGASGAGKTTLLNALNFRNSTRYIISGKIKLNGKLINGDELSNRSAYIQQDDLFITTLTVKEHLTFMAMLKMGPHFSKEQKIERVHEIIREFNLEKCKDTKIGGINNKKGISGGEKRRLSFASEIITDPHILFCDEPTSGLDSNMALMTVQTLSTMAKKGKIVVCTIHQPASQVFDKFDKLCLLAEGKVAYFGERETALDFFKSISYECPLKYNPADFYIDILAVKRNKISNIENLQAICESYEKSSYHQDTLNTLKRIDDEYRKLDNPYLTKSSYTGKRYEASYFTQFIWLFWRQLLNTIREPLATRILIVQSIVIGLFLGFTYYQLGFDQAGIQNKNGLLFISLMQSCLSYLFGAASQIHYQWQVTYRDSKNRVYSVLVYFIAKIFSELPQNIIFPALTITIIYWLAGVYPDVSVYFTIMILLVMASNTAVGFGTFLAVITPNLDATIGLIGPTFFPMLIFSGFLINSKSIPVYFVWIKYISWVYYTNEAVMITLWTRVKEIECNDAVNFCIKNGHEVLKQLAMDEKNFYLDIGMLIVMTLFWPTLSAVIVYFKSKK</sequence>
<evidence type="ECO:0000256" key="1">
    <source>
        <dbReference type="ARBA" id="ARBA00004141"/>
    </source>
</evidence>
<dbReference type="PANTHER" id="PTHR48041:SF139">
    <property type="entry name" value="PROTEIN SCARLET"/>
    <property type="match status" value="1"/>
</dbReference>
<dbReference type="Gene3D" id="3.40.50.300">
    <property type="entry name" value="P-loop containing nucleotide triphosphate hydrolases"/>
    <property type="match status" value="1"/>
</dbReference>
<dbReference type="Pfam" id="PF00005">
    <property type="entry name" value="ABC_tran"/>
    <property type="match status" value="1"/>
</dbReference>
<dbReference type="GO" id="GO:0016887">
    <property type="term" value="F:ATP hydrolysis activity"/>
    <property type="evidence" value="ECO:0007669"/>
    <property type="project" value="InterPro"/>
</dbReference>
<evidence type="ECO:0000256" key="6">
    <source>
        <dbReference type="ARBA" id="ARBA00022840"/>
    </source>
</evidence>
<dbReference type="AlphaFoldDB" id="A0A1J0MMX1"/>
<dbReference type="InterPro" id="IPR003439">
    <property type="entry name" value="ABC_transporter-like_ATP-bd"/>
</dbReference>
<evidence type="ECO:0000256" key="7">
    <source>
        <dbReference type="ARBA" id="ARBA00022989"/>
    </source>
</evidence>
<dbReference type="InterPro" id="IPR050352">
    <property type="entry name" value="ABCG_transporters"/>
</dbReference>
<accession>A0A1J0MMX1</accession>
<evidence type="ECO:0000256" key="5">
    <source>
        <dbReference type="ARBA" id="ARBA00022741"/>
    </source>
</evidence>
<dbReference type="PROSITE" id="PS50893">
    <property type="entry name" value="ABC_TRANSPORTER_2"/>
    <property type="match status" value="1"/>
</dbReference>
<dbReference type="Pfam" id="PF19055">
    <property type="entry name" value="ABC2_membrane_7"/>
    <property type="match status" value="1"/>
</dbReference>
<evidence type="ECO:0000256" key="8">
    <source>
        <dbReference type="ARBA" id="ARBA00023136"/>
    </source>
</evidence>
<dbReference type="Pfam" id="PF01061">
    <property type="entry name" value="ABC2_membrane"/>
    <property type="match status" value="1"/>
</dbReference>
<feature type="transmembrane region" description="Helical" evidence="9">
    <location>
        <begin position="721"/>
        <end position="745"/>
    </location>
</feature>
<dbReference type="PANTHER" id="PTHR48041">
    <property type="entry name" value="ABC TRANSPORTER G FAMILY MEMBER 28"/>
    <property type="match status" value="1"/>
</dbReference>
<feature type="transmembrane region" description="Helical" evidence="9">
    <location>
        <begin position="569"/>
        <end position="599"/>
    </location>
</feature>
<dbReference type="GO" id="GO:0005524">
    <property type="term" value="F:ATP binding"/>
    <property type="evidence" value="ECO:0007669"/>
    <property type="project" value="UniProtKB-KW"/>
</dbReference>
<proteinExistence type="inferred from homology"/>
<dbReference type="PROSITE" id="PS00211">
    <property type="entry name" value="ABC_TRANSPORTER_1"/>
    <property type="match status" value="1"/>
</dbReference>
<evidence type="ECO:0000259" key="10">
    <source>
        <dbReference type="PROSITE" id="PS50893"/>
    </source>
</evidence>
<organism evidence="11">
    <name type="scientific">Brachionus koreanus</name>
    <dbReference type="NCBI Taxonomy" id="1199090"/>
    <lineage>
        <taxon>Eukaryota</taxon>
        <taxon>Metazoa</taxon>
        <taxon>Spiralia</taxon>
        <taxon>Gnathifera</taxon>
        <taxon>Rotifera</taxon>
        <taxon>Eurotatoria</taxon>
        <taxon>Monogononta</taxon>
        <taxon>Pseudotrocha</taxon>
        <taxon>Ploima</taxon>
        <taxon>Brachionidae</taxon>
        <taxon>Brachionus</taxon>
    </lineage>
</organism>
<dbReference type="InterPro" id="IPR003593">
    <property type="entry name" value="AAA+_ATPase"/>
</dbReference>
<dbReference type="GO" id="GO:0140359">
    <property type="term" value="F:ABC-type transporter activity"/>
    <property type="evidence" value="ECO:0007669"/>
    <property type="project" value="InterPro"/>
</dbReference>
<feature type="transmembrane region" description="Helical" evidence="9">
    <location>
        <begin position="639"/>
        <end position="658"/>
    </location>
</feature>
<feature type="transmembrane region" description="Helical" evidence="9">
    <location>
        <begin position="605"/>
        <end position="632"/>
    </location>
</feature>
<evidence type="ECO:0000313" key="11">
    <source>
        <dbReference type="EMBL" id="APD26557.1"/>
    </source>
</evidence>
<dbReference type="InterPro" id="IPR027417">
    <property type="entry name" value="P-loop_NTPase"/>
</dbReference>
<dbReference type="GO" id="GO:0005886">
    <property type="term" value="C:plasma membrane"/>
    <property type="evidence" value="ECO:0007669"/>
    <property type="project" value="TreeGrafter"/>
</dbReference>